<reference evidence="2" key="1">
    <citation type="submission" date="2013-04" db="EMBL/GenBank/DDBJ databases">
        <title>The genome sequencing project of 58 acetic acid bacteria.</title>
        <authorList>
            <person name="Okamoto-Kainuma A."/>
            <person name="Ishikawa M."/>
            <person name="Umino S."/>
            <person name="Koizumi Y."/>
            <person name="Shiwa Y."/>
            <person name="Yoshikawa H."/>
            <person name="Matsutani M."/>
            <person name="Matsushita K."/>
        </authorList>
    </citation>
    <scope>NUCLEOTIDE SEQUENCE</scope>
    <source>
        <strain evidence="2">NRIC 0228</strain>
    </source>
</reference>
<keyword evidence="3" id="KW-1185">Reference proteome</keyword>
<gene>
    <name evidence="2" type="ORF">AA0228_0096</name>
</gene>
<sequence>MRQIPPENSDIKLKIQHDISGQMQNGIEKCEQAGQPTKAHQIEADNPLKRRQRQTDEKKAERPKTERSLKDIDRVRPQIPILPFPNQPYGRQQAERI</sequence>
<feature type="region of interest" description="Disordered" evidence="1">
    <location>
        <begin position="31"/>
        <end position="97"/>
    </location>
</feature>
<name>A0ABQ0Q7A2_9PROT</name>
<dbReference type="Proteomes" id="UP001061070">
    <property type="component" value="Unassembled WGS sequence"/>
</dbReference>
<accession>A0ABQ0Q7A2</accession>
<proteinExistence type="predicted"/>
<dbReference type="EMBL" id="BAQW01000001">
    <property type="protein sequence ID" value="GBR07710.1"/>
    <property type="molecule type" value="Genomic_DNA"/>
</dbReference>
<organism evidence="2 3">
    <name type="scientific">Gluconobacter frateurii NRIC 0228</name>
    <dbReference type="NCBI Taxonomy" id="1307946"/>
    <lineage>
        <taxon>Bacteria</taxon>
        <taxon>Pseudomonadati</taxon>
        <taxon>Pseudomonadota</taxon>
        <taxon>Alphaproteobacteria</taxon>
        <taxon>Acetobacterales</taxon>
        <taxon>Acetobacteraceae</taxon>
        <taxon>Gluconobacter</taxon>
    </lineage>
</organism>
<evidence type="ECO:0000313" key="3">
    <source>
        <dbReference type="Proteomes" id="UP001061070"/>
    </source>
</evidence>
<evidence type="ECO:0000313" key="2">
    <source>
        <dbReference type="EMBL" id="GBR07710.1"/>
    </source>
</evidence>
<protein>
    <submittedName>
        <fullName evidence="2">Uncharacterized protein</fullName>
    </submittedName>
</protein>
<feature type="compositionally biased region" description="Basic and acidic residues" evidence="1">
    <location>
        <begin position="40"/>
        <end position="76"/>
    </location>
</feature>
<evidence type="ECO:0000256" key="1">
    <source>
        <dbReference type="SAM" id="MobiDB-lite"/>
    </source>
</evidence>
<comment type="caution">
    <text evidence="2">The sequence shown here is derived from an EMBL/GenBank/DDBJ whole genome shotgun (WGS) entry which is preliminary data.</text>
</comment>